<comment type="caution">
    <text evidence="3">The sequence shown here is derived from an EMBL/GenBank/DDBJ whole genome shotgun (WGS) entry which is preliminary data.</text>
</comment>
<feature type="compositionally biased region" description="Basic and acidic residues" evidence="1">
    <location>
        <begin position="218"/>
        <end position="242"/>
    </location>
</feature>
<feature type="compositionally biased region" description="Basic and acidic residues" evidence="1">
    <location>
        <begin position="378"/>
        <end position="387"/>
    </location>
</feature>
<dbReference type="SUPFAM" id="SSF47473">
    <property type="entry name" value="EF-hand"/>
    <property type="match status" value="1"/>
</dbReference>
<evidence type="ECO:0000256" key="1">
    <source>
        <dbReference type="SAM" id="MobiDB-lite"/>
    </source>
</evidence>
<dbReference type="InterPro" id="IPR002048">
    <property type="entry name" value="EF_hand_dom"/>
</dbReference>
<sequence length="522" mass="57002">MDGGAHASSGASRELLQSIAARLDAKLQKHAKGSWAKLFFAVDHDGSERAEFHEFKALLRNKTTDTIMPGLELGKKVVSDPELRMLWTSADADRSEEISDEELHLLWKSADEDGSGKVTAEFKDFFNKLMDHHANAVEALELRLEGERAAFAAKQLADEAAKQAAIAAKDGELDAARRRAGGQDAVGGAMGLKTEPALRVRFELDAARWSLSSPTNRFEQRSRERPVTPRSRDGGDGERDRAIPNIEAGTRTWRGRQAAQCGMKTDSAGVLDLATGAWTELAPVPSAPAARWPSRHFPASGATKVFVVGGSVAEMHEIRDERGSVVRELGEQPFSRTVLIYDVGDDAAASASAVFGALGARALVQLGGDREYYEHERHYPAPHELRRGQRRLPSEPNAPERPGPRPPWDPEGRRHRAPAAKRRGGDRRADSDCLAELGVAAAGVATVAARSLARGWALRSGRPGDRLAEHRALRAERLREDEERLREDTALLPGVPAGRLADAQGHLRREVVKRECNHDPVD</sequence>
<evidence type="ECO:0000259" key="2">
    <source>
        <dbReference type="PROSITE" id="PS50222"/>
    </source>
</evidence>
<accession>A0ABR1GE06</accession>
<feature type="region of interest" description="Disordered" evidence="1">
    <location>
        <begin position="213"/>
        <end position="248"/>
    </location>
</feature>
<dbReference type="Proteomes" id="UP001363151">
    <property type="component" value="Unassembled WGS sequence"/>
</dbReference>
<feature type="compositionally biased region" description="Pro residues" evidence="1">
    <location>
        <begin position="399"/>
        <end position="409"/>
    </location>
</feature>
<proteinExistence type="predicted"/>
<gene>
    <name evidence="3" type="ORF">SO694_00008259</name>
</gene>
<reference evidence="3 4" key="1">
    <citation type="submission" date="2024-03" db="EMBL/GenBank/DDBJ databases">
        <title>Aureococcus anophagefferens CCMP1851 and Kratosvirus quantuckense: Draft genome of a second virus-susceptible host strain in the model system.</title>
        <authorList>
            <person name="Chase E."/>
            <person name="Truchon A.R."/>
            <person name="Schepens W."/>
            <person name="Wilhelm S.W."/>
        </authorList>
    </citation>
    <scope>NUCLEOTIDE SEQUENCE [LARGE SCALE GENOMIC DNA]</scope>
    <source>
        <strain evidence="3 4">CCMP1851</strain>
    </source>
</reference>
<dbReference type="Gene3D" id="1.10.238.10">
    <property type="entry name" value="EF-hand"/>
    <property type="match status" value="1"/>
</dbReference>
<feature type="domain" description="EF-hand" evidence="2">
    <location>
        <begin position="98"/>
        <end position="132"/>
    </location>
</feature>
<name>A0ABR1GE06_AURAN</name>
<dbReference type="InterPro" id="IPR011992">
    <property type="entry name" value="EF-hand-dom_pair"/>
</dbReference>
<dbReference type="PROSITE" id="PS50222">
    <property type="entry name" value="EF_HAND_2"/>
    <property type="match status" value="1"/>
</dbReference>
<feature type="region of interest" description="Disordered" evidence="1">
    <location>
        <begin position="378"/>
        <end position="429"/>
    </location>
</feature>
<protein>
    <recommendedName>
        <fullName evidence="2">EF-hand domain-containing protein</fullName>
    </recommendedName>
</protein>
<feature type="compositionally biased region" description="Basic residues" evidence="1">
    <location>
        <begin position="413"/>
        <end position="425"/>
    </location>
</feature>
<organism evidence="3 4">
    <name type="scientific">Aureococcus anophagefferens</name>
    <name type="common">Harmful bloom alga</name>
    <dbReference type="NCBI Taxonomy" id="44056"/>
    <lineage>
        <taxon>Eukaryota</taxon>
        <taxon>Sar</taxon>
        <taxon>Stramenopiles</taxon>
        <taxon>Ochrophyta</taxon>
        <taxon>Pelagophyceae</taxon>
        <taxon>Pelagomonadales</taxon>
        <taxon>Pelagomonadaceae</taxon>
        <taxon>Aureococcus</taxon>
    </lineage>
</organism>
<dbReference type="EMBL" id="JBBJCI010000032">
    <property type="protein sequence ID" value="KAK7254118.1"/>
    <property type="molecule type" value="Genomic_DNA"/>
</dbReference>
<evidence type="ECO:0000313" key="3">
    <source>
        <dbReference type="EMBL" id="KAK7254118.1"/>
    </source>
</evidence>
<keyword evidence="4" id="KW-1185">Reference proteome</keyword>
<evidence type="ECO:0000313" key="4">
    <source>
        <dbReference type="Proteomes" id="UP001363151"/>
    </source>
</evidence>